<sequence>MPVDERPFRQHNEMRVPVNWSQLQRRSPHGNHIVDRSSIWRHEQLSLFMKAVFEKNGNASAGRILKC</sequence>
<organism evidence="1 2">
    <name type="scientific">Ancylostoma ceylanicum</name>
    <dbReference type="NCBI Taxonomy" id="53326"/>
    <lineage>
        <taxon>Eukaryota</taxon>
        <taxon>Metazoa</taxon>
        <taxon>Ecdysozoa</taxon>
        <taxon>Nematoda</taxon>
        <taxon>Chromadorea</taxon>
        <taxon>Rhabditida</taxon>
        <taxon>Rhabditina</taxon>
        <taxon>Rhabditomorpha</taxon>
        <taxon>Strongyloidea</taxon>
        <taxon>Ancylostomatidae</taxon>
        <taxon>Ancylostomatinae</taxon>
        <taxon>Ancylostoma</taxon>
    </lineage>
</organism>
<protein>
    <submittedName>
        <fullName evidence="1">Uncharacterized protein</fullName>
    </submittedName>
</protein>
<name>A0A016U479_9BILA</name>
<gene>
    <name evidence="1" type="primary">Acey_s0060.g3113</name>
    <name evidence="1" type="ORF">Y032_0060g3113</name>
</gene>
<reference evidence="2" key="1">
    <citation type="journal article" date="2015" name="Nat. Genet.">
        <title>The genome and transcriptome of the zoonotic hookworm Ancylostoma ceylanicum identify infection-specific gene families.</title>
        <authorList>
            <person name="Schwarz E.M."/>
            <person name="Hu Y."/>
            <person name="Antoshechkin I."/>
            <person name="Miller M.M."/>
            <person name="Sternberg P.W."/>
            <person name="Aroian R.V."/>
        </authorList>
    </citation>
    <scope>NUCLEOTIDE SEQUENCE</scope>
    <source>
        <strain evidence="2">HY135</strain>
    </source>
</reference>
<evidence type="ECO:0000313" key="2">
    <source>
        <dbReference type="Proteomes" id="UP000024635"/>
    </source>
</evidence>
<evidence type="ECO:0000313" key="1">
    <source>
        <dbReference type="EMBL" id="EYC09428.1"/>
    </source>
</evidence>
<proteinExistence type="predicted"/>
<keyword evidence="2" id="KW-1185">Reference proteome</keyword>
<comment type="caution">
    <text evidence="1">The sequence shown here is derived from an EMBL/GenBank/DDBJ whole genome shotgun (WGS) entry which is preliminary data.</text>
</comment>
<dbReference type="EMBL" id="JARK01001396">
    <property type="protein sequence ID" value="EYC09428.1"/>
    <property type="molecule type" value="Genomic_DNA"/>
</dbReference>
<accession>A0A016U479</accession>
<dbReference type="Proteomes" id="UP000024635">
    <property type="component" value="Unassembled WGS sequence"/>
</dbReference>
<dbReference type="AlphaFoldDB" id="A0A016U479"/>